<dbReference type="RefSeq" id="XP_065329866.1">
    <property type="nucleotide sequence ID" value="XM_065473794.1"/>
</dbReference>
<dbReference type="AlphaFoldDB" id="A0AAX4JCY4"/>
<proteinExistence type="predicted"/>
<dbReference type="GO" id="GO:0000502">
    <property type="term" value="C:proteasome complex"/>
    <property type="evidence" value="ECO:0007669"/>
    <property type="project" value="UniProtKB-KW"/>
</dbReference>
<dbReference type="GeneID" id="90541539"/>
<keyword evidence="2" id="KW-1185">Reference proteome</keyword>
<dbReference type="EMBL" id="CP142731">
    <property type="protein sequence ID" value="WUR03721.1"/>
    <property type="molecule type" value="Genomic_DNA"/>
</dbReference>
<dbReference type="KEGG" id="vnx:VNE69_06042"/>
<sequence>MTYSNRTGYFDFKTSIKGVETDIKILETPTHIFIYVSQAEEQINLFDDELKNILKKRNIKRRKELEVFCNLKSEENLDDVGVYIHTLFVK</sequence>
<reference evidence="1" key="1">
    <citation type="journal article" date="2024" name="BMC Genomics">
        <title>Functional annotation of a divergent genome using sequence and structure-based similarity.</title>
        <authorList>
            <person name="Svedberg D."/>
            <person name="Winiger R.R."/>
            <person name="Berg A."/>
            <person name="Sharma H."/>
            <person name="Tellgren-Roth C."/>
            <person name="Debrunner-Vossbrinck B.A."/>
            <person name="Vossbrinck C.R."/>
            <person name="Barandun J."/>
        </authorList>
    </citation>
    <scope>NUCLEOTIDE SEQUENCE</scope>
    <source>
        <strain evidence="1">Illinois isolate</strain>
    </source>
</reference>
<evidence type="ECO:0000313" key="2">
    <source>
        <dbReference type="Proteomes" id="UP001334084"/>
    </source>
</evidence>
<evidence type="ECO:0000313" key="1">
    <source>
        <dbReference type="EMBL" id="WUR03721.1"/>
    </source>
</evidence>
<keyword evidence="1" id="KW-0647">Proteasome</keyword>
<name>A0AAX4JCY4_9MICR</name>
<protein>
    <submittedName>
        <fullName evidence="1">Proteasome assembly chaperone</fullName>
    </submittedName>
</protein>
<accession>A0AAX4JCY4</accession>
<gene>
    <name evidence="1" type="ORF">VNE69_06042</name>
</gene>
<dbReference type="Proteomes" id="UP001334084">
    <property type="component" value="Chromosome 6"/>
</dbReference>
<organism evidence="1 2">
    <name type="scientific">Vairimorpha necatrix</name>
    <dbReference type="NCBI Taxonomy" id="6039"/>
    <lineage>
        <taxon>Eukaryota</taxon>
        <taxon>Fungi</taxon>
        <taxon>Fungi incertae sedis</taxon>
        <taxon>Microsporidia</taxon>
        <taxon>Nosematidae</taxon>
        <taxon>Vairimorpha</taxon>
    </lineage>
</organism>